<sequence length="320" mass="34866">MSDSEGDSLRGSITSVANSDGVQRLGIMNHLDPESLEGKQQQEEEENTNFASSPSPLRKIRKYFGTLGEKTREEGIVTSVVSTIADEPIAITYAKPDSSSEVPDESLIDEGADVDSNDPSTSSLHPTFLHAACAASNDISLDELRSLLLSSPEAASIADSDGRLPLHILSENKELLNLRAGRELAGAFAWDLIAACPEGIFKKDKTGCIPFAALLRQWVHDVNESTAVKPSEMEPYNLSILSSLYPSQSDPLSILSSLFPSQPNPNNTPPQTTHIDDLFRRIPSRSAHGGRYGGRSLCFLCFFYSFVIVVHDVKLLFNEN</sequence>
<dbReference type="InterPro" id="IPR036770">
    <property type="entry name" value="Ankyrin_rpt-contain_sf"/>
</dbReference>
<feature type="region of interest" description="Disordered" evidence="1">
    <location>
        <begin position="1"/>
        <end position="55"/>
    </location>
</feature>
<dbReference type="EMBL" id="HBNS01033603">
    <property type="protein sequence ID" value="CAE4628879.1"/>
    <property type="molecule type" value="Transcribed_RNA"/>
</dbReference>
<reference evidence="2" key="1">
    <citation type="submission" date="2021-01" db="EMBL/GenBank/DDBJ databases">
        <authorList>
            <person name="Corre E."/>
            <person name="Pelletier E."/>
            <person name="Niang G."/>
            <person name="Scheremetjew M."/>
            <person name="Finn R."/>
            <person name="Kale V."/>
            <person name="Holt S."/>
            <person name="Cochrane G."/>
            <person name="Meng A."/>
            <person name="Brown T."/>
            <person name="Cohen L."/>
        </authorList>
    </citation>
    <scope>NUCLEOTIDE SEQUENCE</scope>
    <source>
        <strain evidence="2">GSO104</strain>
    </source>
</reference>
<proteinExistence type="predicted"/>
<protein>
    <submittedName>
        <fullName evidence="2">Uncharacterized protein</fullName>
    </submittedName>
</protein>
<evidence type="ECO:0000313" key="2">
    <source>
        <dbReference type="EMBL" id="CAE4628879.1"/>
    </source>
</evidence>
<name>A0A7S4RYF4_9STRA</name>
<evidence type="ECO:0000256" key="1">
    <source>
        <dbReference type="SAM" id="MobiDB-lite"/>
    </source>
</evidence>
<feature type="compositionally biased region" description="Basic and acidic residues" evidence="1">
    <location>
        <begin position="31"/>
        <end position="42"/>
    </location>
</feature>
<dbReference type="AlphaFoldDB" id="A0A7S4RYF4"/>
<gene>
    <name evidence="2" type="ORF">DBRI00130_LOCUS26286</name>
</gene>
<organism evidence="2">
    <name type="scientific">Ditylum brightwellii</name>
    <dbReference type="NCBI Taxonomy" id="49249"/>
    <lineage>
        <taxon>Eukaryota</taxon>
        <taxon>Sar</taxon>
        <taxon>Stramenopiles</taxon>
        <taxon>Ochrophyta</taxon>
        <taxon>Bacillariophyta</taxon>
        <taxon>Mediophyceae</taxon>
        <taxon>Lithodesmiophycidae</taxon>
        <taxon>Lithodesmiales</taxon>
        <taxon>Lithodesmiaceae</taxon>
        <taxon>Ditylum</taxon>
    </lineage>
</organism>
<accession>A0A7S4RYF4</accession>
<feature type="compositionally biased region" description="Polar residues" evidence="1">
    <location>
        <begin position="11"/>
        <end position="21"/>
    </location>
</feature>
<dbReference type="Gene3D" id="1.25.40.20">
    <property type="entry name" value="Ankyrin repeat-containing domain"/>
    <property type="match status" value="1"/>
</dbReference>